<evidence type="ECO:0000256" key="13">
    <source>
        <dbReference type="SAM" id="Coils"/>
    </source>
</evidence>
<keyword evidence="9" id="KW-0862">Zinc</keyword>
<keyword evidence="4" id="KW-0479">Metal-binding</keyword>
<dbReference type="InterPro" id="IPR020454">
    <property type="entry name" value="DAG/PE-bd"/>
</dbReference>
<dbReference type="SMART" id="SM00045">
    <property type="entry name" value="DAGKa"/>
    <property type="match status" value="1"/>
</dbReference>
<dbReference type="InterPro" id="IPR037607">
    <property type="entry name" value="DGK"/>
</dbReference>
<keyword evidence="10 12" id="KW-0067">ATP-binding</keyword>
<dbReference type="InterPro" id="IPR002219">
    <property type="entry name" value="PKC_DAG/PE"/>
</dbReference>
<evidence type="ECO:0000256" key="12">
    <source>
        <dbReference type="RuleBase" id="RU361128"/>
    </source>
</evidence>
<keyword evidence="11" id="KW-0472">Membrane</keyword>
<evidence type="ECO:0000256" key="5">
    <source>
        <dbReference type="ARBA" id="ARBA00022737"/>
    </source>
</evidence>
<keyword evidence="17" id="KW-1185">Reference proteome</keyword>
<feature type="domain" description="DAGKc" evidence="15">
    <location>
        <begin position="222"/>
        <end position="357"/>
    </location>
</feature>
<evidence type="ECO:0000313" key="17">
    <source>
        <dbReference type="Proteomes" id="UP000241769"/>
    </source>
</evidence>
<dbReference type="SUPFAM" id="SSF57889">
    <property type="entry name" value="Cysteine-rich domain"/>
    <property type="match status" value="2"/>
</dbReference>
<dbReference type="AlphaFoldDB" id="A0A2P6NL33"/>
<dbReference type="InParanoid" id="A0A2P6NL33"/>
<organism evidence="16 17">
    <name type="scientific">Planoprotostelium fungivorum</name>
    <dbReference type="NCBI Taxonomy" id="1890364"/>
    <lineage>
        <taxon>Eukaryota</taxon>
        <taxon>Amoebozoa</taxon>
        <taxon>Evosea</taxon>
        <taxon>Variosea</taxon>
        <taxon>Cavosteliida</taxon>
        <taxon>Cavosteliaceae</taxon>
        <taxon>Planoprotostelium</taxon>
    </lineage>
</organism>
<evidence type="ECO:0000256" key="10">
    <source>
        <dbReference type="ARBA" id="ARBA00022840"/>
    </source>
</evidence>
<dbReference type="CDD" id="cd20805">
    <property type="entry name" value="C1_DGK_rpt2"/>
    <property type="match status" value="1"/>
</dbReference>
<dbReference type="Pfam" id="PF00130">
    <property type="entry name" value="C1_1"/>
    <property type="match status" value="1"/>
</dbReference>
<keyword evidence="8 12" id="KW-0418">Kinase</keyword>
<keyword evidence="13" id="KW-0175">Coiled coil</keyword>
<dbReference type="InterPro" id="IPR000756">
    <property type="entry name" value="Diacylglycerol_kin_accessory"/>
</dbReference>
<dbReference type="InterPro" id="IPR016064">
    <property type="entry name" value="NAD/diacylglycerol_kinase_sf"/>
</dbReference>
<dbReference type="GO" id="GO:0008270">
    <property type="term" value="F:zinc ion binding"/>
    <property type="evidence" value="ECO:0007669"/>
    <property type="project" value="UniProtKB-KW"/>
</dbReference>
<sequence>MESASSAILDTLYSLIFAEDEIIDGNARIEVKDAKVTTSPSIDSAEEMLGNPVEKGASHLFHESTFTMPTFCNYCKEYIWGFTTQGHTCSVCGYNTHAKCTQRAPHTCRPKLSAMLQQNLRTLERELVESSPKPIPASVDSGRHIVFRHHLVEGDLPLGVECDVCADAFEIFGSHGWRCSRCEKMVHDECKGAIEKQGCKSRHQRLFYIHPNIQSQVSKEGQEQTPLIVFVNGRSGGQYGSALIHEFARLLDRSQVFDLNMDKGAERGLRKFLGTPNLRILVSGGDGTVGWVLSTLDKLELDNYPPIGIVPLGTGNDLARTLGWGAGYSGEEVSPILDAVEAAKIVKLDRWKVVVDGENSEKKGILNNYMSVGVDAEVALEFHNLRNNQPELFTSTFVNKFWYANYGIKSMFSEIEELGAFCSLYVDGQPISLPSGVGGIMILNLPSYAGGSNLWGENTDKNGSYQPQAIDDKTLEIVAITGSFHMGTIHVNLSQAIRIGQGSHVKIELSQKIPIQVDGEPWLQEPCAIDITFFNQARMLYSSTESRIFRGTTEGDEALLHENKLLRAEVAQVKAENEELRKKVEQLQTQLSRESLLVDVIISDIFDDTLTRTIKCTITSILALASPDQTLRIDRCLLEEHDAVLFKILSWPLRKDDTQRITIFLQFPTLQSVDQGEGSESHLNRSPYLNRCSSAIINQ</sequence>
<dbReference type="GO" id="GO:0005524">
    <property type="term" value="F:ATP binding"/>
    <property type="evidence" value="ECO:0007669"/>
    <property type="project" value="UniProtKB-KW"/>
</dbReference>
<dbReference type="OrthoDB" id="24817at2759"/>
<reference evidence="16 17" key="1">
    <citation type="journal article" date="2018" name="Genome Biol. Evol.">
        <title>Multiple Roots of Fruiting Body Formation in Amoebozoa.</title>
        <authorList>
            <person name="Hillmann F."/>
            <person name="Forbes G."/>
            <person name="Novohradska S."/>
            <person name="Ferling I."/>
            <person name="Riege K."/>
            <person name="Groth M."/>
            <person name="Westermann M."/>
            <person name="Marz M."/>
            <person name="Spaller T."/>
            <person name="Winckler T."/>
            <person name="Schaap P."/>
            <person name="Glockner G."/>
        </authorList>
    </citation>
    <scope>NUCLEOTIDE SEQUENCE [LARGE SCALE GENOMIC DNA]</scope>
    <source>
        <strain evidence="16 17">Jena</strain>
    </source>
</reference>
<dbReference type="SUPFAM" id="SSF111331">
    <property type="entry name" value="NAD kinase/diacylglycerol kinase-like"/>
    <property type="match status" value="1"/>
</dbReference>
<keyword evidence="7" id="KW-0863">Zinc-finger</keyword>
<dbReference type="Gene3D" id="2.60.200.40">
    <property type="match status" value="1"/>
</dbReference>
<dbReference type="InterPro" id="IPR046349">
    <property type="entry name" value="C1-like_sf"/>
</dbReference>
<dbReference type="Proteomes" id="UP000241769">
    <property type="component" value="Unassembled WGS sequence"/>
</dbReference>
<dbReference type="GO" id="GO:0007200">
    <property type="term" value="P:phospholipase C-activating G protein-coupled receptor signaling pathway"/>
    <property type="evidence" value="ECO:0007669"/>
    <property type="project" value="InterPro"/>
</dbReference>
<dbReference type="Pfam" id="PF00609">
    <property type="entry name" value="DAGK_acc"/>
    <property type="match status" value="1"/>
</dbReference>
<dbReference type="InterPro" id="IPR001206">
    <property type="entry name" value="Diacylglycerol_kinase_cat_dom"/>
</dbReference>
<comment type="caution">
    <text evidence="16">The sequence shown here is derived from an EMBL/GenBank/DDBJ whole genome shotgun (WGS) entry which is preliminary data.</text>
</comment>
<keyword evidence="6 12" id="KW-0547">Nucleotide-binding</keyword>
<dbReference type="Gene3D" id="3.30.60.20">
    <property type="match status" value="2"/>
</dbReference>
<dbReference type="SMART" id="SM00109">
    <property type="entry name" value="C1"/>
    <property type="match status" value="2"/>
</dbReference>
<evidence type="ECO:0000256" key="7">
    <source>
        <dbReference type="ARBA" id="ARBA00022771"/>
    </source>
</evidence>
<dbReference type="EC" id="2.7.1.107" evidence="12"/>
<keyword evidence="3 12" id="KW-0808">Transferase</keyword>
<dbReference type="PANTHER" id="PTHR11255">
    <property type="entry name" value="DIACYLGLYCEROL KINASE"/>
    <property type="match status" value="1"/>
</dbReference>
<evidence type="ECO:0000256" key="4">
    <source>
        <dbReference type="ARBA" id="ARBA00022723"/>
    </source>
</evidence>
<gene>
    <name evidence="16" type="ORF">PROFUN_07909</name>
</gene>
<keyword evidence="5" id="KW-0677">Repeat</keyword>
<evidence type="ECO:0000259" key="14">
    <source>
        <dbReference type="PROSITE" id="PS50081"/>
    </source>
</evidence>
<name>A0A2P6NL33_9EUKA</name>
<evidence type="ECO:0000256" key="1">
    <source>
        <dbReference type="ARBA" id="ARBA00004370"/>
    </source>
</evidence>
<dbReference type="STRING" id="1890364.A0A2P6NL33"/>
<evidence type="ECO:0000256" key="3">
    <source>
        <dbReference type="ARBA" id="ARBA00022679"/>
    </source>
</evidence>
<dbReference type="FunCoup" id="A0A2P6NL33">
    <property type="interactions" value="80"/>
</dbReference>
<evidence type="ECO:0000256" key="9">
    <source>
        <dbReference type="ARBA" id="ARBA00022833"/>
    </source>
</evidence>
<comment type="similarity">
    <text evidence="2 12">Belongs to the eukaryotic diacylglycerol kinase family.</text>
</comment>
<dbReference type="PROSITE" id="PS50081">
    <property type="entry name" value="ZF_DAG_PE_2"/>
    <property type="match status" value="2"/>
</dbReference>
<evidence type="ECO:0000256" key="2">
    <source>
        <dbReference type="ARBA" id="ARBA00009280"/>
    </source>
</evidence>
<dbReference type="CDD" id="cd00029">
    <property type="entry name" value="C1"/>
    <property type="match status" value="1"/>
</dbReference>
<dbReference type="PROSITE" id="PS50146">
    <property type="entry name" value="DAGK"/>
    <property type="match status" value="1"/>
</dbReference>
<proteinExistence type="inferred from homology"/>
<evidence type="ECO:0000256" key="8">
    <source>
        <dbReference type="ARBA" id="ARBA00022777"/>
    </source>
</evidence>
<dbReference type="PRINTS" id="PR00008">
    <property type="entry name" value="DAGPEDOMAIN"/>
</dbReference>
<dbReference type="GO" id="GO:0004143">
    <property type="term" value="F:ATP-dependent diacylglycerol kinase activity"/>
    <property type="evidence" value="ECO:0007669"/>
    <property type="project" value="UniProtKB-EC"/>
</dbReference>
<dbReference type="InterPro" id="IPR017438">
    <property type="entry name" value="ATP-NAD_kinase_N"/>
</dbReference>
<comment type="subcellular location">
    <subcellularLocation>
        <location evidence="1">Membrane</location>
    </subcellularLocation>
</comment>
<feature type="coiled-coil region" evidence="13">
    <location>
        <begin position="563"/>
        <end position="597"/>
    </location>
</feature>
<dbReference type="EMBL" id="MDYQ01000059">
    <property type="protein sequence ID" value="PRP84659.1"/>
    <property type="molecule type" value="Genomic_DNA"/>
</dbReference>
<dbReference type="Pfam" id="PF00781">
    <property type="entry name" value="DAGK_cat"/>
    <property type="match status" value="1"/>
</dbReference>
<dbReference type="GO" id="GO:0016020">
    <property type="term" value="C:membrane"/>
    <property type="evidence" value="ECO:0007669"/>
    <property type="project" value="UniProtKB-SubCell"/>
</dbReference>
<comment type="catalytic activity">
    <reaction evidence="12">
        <text>a 1,2-diacyl-sn-glycerol + ATP = a 1,2-diacyl-sn-glycero-3-phosphate + ADP + H(+)</text>
        <dbReference type="Rhea" id="RHEA:10272"/>
        <dbReference type="ChEBI" id="CHEBI:15378"/>
        <dbReference type="ChEBI" id="CHEBI:17815"/>
        <dbReference type="ChEBI" id="CHEBI:30616"/>
        <dbReference type="ChEBI" id="CHEBI:58608"/>
        <dbReference type="ChEBI" id="CHEBI:456216"/>
        <dbReference type="EC" id="2.7.1.107"/>
    </reaction>
</comment>
<evidence type="ECO:0000259" key="15">
    <source>
        <dbReference type="PROSITE" id="PS50146"/>
    </source>
</evidence>
<dbReference type="SMART" id="SM00046">
    <property type="entry name" value="DAGKc"/>
    <property type="match status" value="1"/>
</dbReference>
<accession>A0A2P6NL33</accession>
<dbReference type="PROSITE" id="PS00479">
    <property type="entry name" value="ZF_DAG_PE_1"/>
    <property type="match status" value="2"/>
</dbReference>
<protein>
    <recommendedName>
        <fullName evidence="12">Diacylglycerol kinase</fullName>
        <shortName evidence="12">DAG kinase</shortName>
        <ecNumber evidence="12">2.7.1.107</ecNumber>
    </recommendedName>
</protein>
<evidence type="ECO:0000313" key="16">
    <source>
        <dbReference type="EMBL" id="PRP84659.1"/>
    </source>
</evidence>
<feature type="domain" description="Phorbol-ester/DAG-type" evidence="14">
    <location>
        <begin position="148"/>
        <end position="199"/>
    </location>
</feature>
<evidence type="ECO:0000256" key="11">
    <source>
        <dbReference type="ARBA" id="ARBA00023136"/>
    </source>
</evidence>
<evidence type="ECO:0000256" key="6">
    <source>
        <dbReference type="ARBA" id="ARBA00022741"/>
    </source>
</evidence>
<feature type="domain" description="Phorbol-ester/DAG-type" evidence="14">
    <location>
        <begin position="58"/>
        <end position="108"/>
    </location>
</feature>
<dbReference type="Gene3D" id="3.40.50.10330">
    <property type="entry name" value="Probable inorganic polyphosphate/atp-NAD kinase, domain 1"/>
    <property type="match status" value="1"/>
</dbReference>
<dbReference type="PANTHER" id="PTHR11255:SF54">
    <property type="entry name" value="DIACYLGLYCEROL KINASE THETA"/>
    <property type="match status" value="1"/>
</dbReference>